<proteinExistence type="predicted"/>
<keyword evidence="1" id="KW-1133">Transmembrane helix</keyword>
<gene>
    <name evidence="2" type="ORF">ASTO00021_LOCUS17733</name>
</gene>
<dbReference type="EMBL" id="HBIN01023052">
    <property type="protein sequence ID" value="CAE0447770.1"/>
    <property type="molecule type" value="Transcribed_RNA"/>
</dbReference>
<feature type="transmembrane region" description="Helical" evidence="1">
    <location>
        <begin position="176"/>
        <end position="197"/>
    </location>
</feature>
<reference evidence="2" key="1">
    <citation type="submission" date="2021-01" db="EMBL/GenBank/DDBJ databases">
        <authorList>
            <person name="Corre E."/>
            <person name="Pelletier E."/>
            <person name="Niang G."/>
            <person name="Scheremetjew M."/>
            <person name="Finn R."/>
            <person name="Kale V."/>
            <person name="Holt S."/>
            <person name="Cochrane G."/>
            <person name="Meng A."/>
            <person name="Brown T."/>
            <person name="Cohen L."/>
        </authorList>
    </citation>
    <scope>NUCLEOTIDE SEQUENCE</scope>
    <source>
        <strain evidence="2">GSBS06</strain>
    </source>
</reference>
<evidence type="ECO:0000313" key="2">
    <source>
        <dbReference type="EMBL" id="CAE0447770.1"/>
    </source>
</evidence>
<evidence type="ECO:0000256" key="1">
    <source>
        <dbReference type="SAM" id="Phobius"/>
    </source>
</evidence>
<feature type="transmembrane region" description="Helical" evidence="1">
    <location>
        <begin position="209"/>
        <end position="230"/>
    </location>
</feature>
<feature type="transmembrane region" description="Helical" evidence="1">
    <location>
        <begin position="110"/>
        <end position="132"/>
    </location>
</feature>
<feature type="transmembrane region" description="Helical" evidence="1">
    <location>
        <begin position="79"/>
        <end position="98"/>
    </location>
</feature>
<sequence>MPGFSAIEDLDEVPGILESPCLSLKVFAVYRFLGLLLASATLGLKIAFFYGEGLEDIPEDNRTAEVYVAVFGSQLDRHATLWSLLFYFFITIMFCFAPGKKQFNGLNVPLFGMALVLSMATLVYSVMQFVLNTEVYTENPEGDVVLYAEILAGLGLPFFVIFDVAVSKYQPTKCELVAPLIAGLAWAGWYLWKVFLFRDEFGIEFNDGTWIILSIGLGSIFVIAPGVFFLQRWRADKFLWV</sequence>
<keyword evidence="1" id="KW-0472">Membrane</keyword>
<feature type="transmembrane region" description="Helical" evidence="1">
    <location>
        <begin position="32"/>
        <end position="51"/>
    </location>
</feature>
<accession>A0A7S3PR60</accession>
<feature type="transmembrane region" description="Helical" evidence="1">
    <location>
        <begin position="144"/>
        <end position="164"/>
    </location>
</feature>
<name>A0A7S3PR60_9STRA</name>
<protein>
    <submittedName>
        <fullName evidence="2">Uncharacterized protein</fullName>
    </submittedName>
</protein>
<organism evidence="2">
    <name type="scientific">Aplanochytrium stocchinoi</name>
    <dbReference type="NCBI Taxonomy" id="215587"/>
    <lineage>
        <taxon>Eukaryota</taxon>
        <taxon>Sar</taxon>
        <taxon>Stramenopiles</taxon>
        <taxon>Bigyra</taxon>
        <taxon>Labyrinthulomycetes</taxon>
        <taxon>Thraustochytrida</taxon>
        <taxon>Thraustochytriidae</taxon>
        <taxon>Aplanochytrium</taxon>
    </lineage>
</organism>
<keyword evidence="1" id="KW-0812">Transmembrane</keyword>
<dbReference type="AlphaFoldDB" id="A0A7S3PR60"/>